<proteinExistence type="predicted"/>
<evidence type="ECO:0000256" key="1">
    <source>
        <dbReference type="SAM" id="MobiDB-lite"/>
    </source>
</evidence>
<dbReference type="Proteomes" id="UP000266292">
    <property type="component" value="Chromosome"/>
</dbReference>
<keyword evidence="3" id="KW-1185">Reference proteome</keyword>
<feature type="region of interest" description="Disordered" evidence="1">
    <location>
        <begin position="1"/>
        <end position="76"/>
    </location>
</feature>
<evidence type="ECO:0000313" key="3">
    <source>
        <dbReference type="Proteomes" id="UP000266292"/>
    </source>
</evidence>
<dbReference type="KEGG" id="pact:CA264_00235"/>
<feature type="compositionally biased region" description="Pro residues" evidence="1">
    <location>
        <begin position="1"/>
        <end position="12"/>
    </location>
</feature>
<organism evidence="2 3">
    <name type="scientific">Pontibacter actiniarum</name>
    <dbReference type="NCBI Taxonomy" id="323450"/>
    <lineage>
        <taxon>Bacteria</taxon>
        <taxon>Pseudomonadati</taxon>
        <taxon>Bacteroidota</taxon>
        <taxon>Cytophagia</taxon>
        <taxon>Cytophagales</taxon>
        <taxon>Hymenobacteraceae</taxon>
        <taxon>Pontibacter</taxon>
    </lineage>
</organism>
<evidence type="ECO:0000313" key="2">
    <source>
        <dbReference type="EMBL" id="ARS33988.1"/>
    </source>
</evidence>
<name>A0A1X9YM93_9BACT</name>
<sequence length="105" mass="11295">MAPPLPPAPAAPPGNAYRRSSALSGLDLAPARRAPPAYPARYKRLQSYRSSPRATSAPPGHTSPSPPPGRPRFRAPHAALFPATNPAVYCFLPRIRLCSCPCFYM</sequence>
<reference evidence="3" key="1">
    <citation type="submission" date="2017-05" db="EMBL/GenBank/DDBJ databases">
        <authorList>
            <person name="Ray J."/>
            <person name="Price M."/>
            <person name="Deutschbauer A."/>
        </authorList>
    </citation>
    <scope>NUCLEOTIDE SEQUENCE [LARGE SCALE GENOMIC DNA]</scope>
    <source>
        <strain evidence="3">DSM 19842</strain>
    </source>
</reference>
<feature type="compositionally biased region" description="Low complexity" evidence="1">
    <location>
        <begin position="54"/>
        <end position="63"/>
    </location>
</feature>
<dbReference type="EMBL" id="CP021235">
    <property type="protein sequence ID" value="ARS33988.1"/>
    <property type="molecule type" value="Genomic_DNA"/>
</dbReference>
<dbReference type="AlphaFoldDB" id="A0A1X9YM93"/>
<accession>A0A1X9YM93</accession>
<gene>
    <name evidence="2" type="ORF">CA264_00235</name>
</gene>
<protein>
    <submittedName>
        <fullName evidence="2">Uncharacterized protein</fullName>
    </submittedName>
</protein>